<dbReference type="InterPro" id="IPR002347">
    <property type="entry name" value="SDR_fam"/>
</dbReference>
<evidence type="ECO:0008006" key="4">
    <source>
        <dbReference type="Google" id="ProtNLM"/>
    </source>
</evidence>
<organism evidence="2 3">
    <name type="scientific">Ascochyta lentis</name>
    <dbReference type="NCBI Taxonomy" id="205686"/>
    <lineage>
        <taxon>Eukaryota</taxon>
        <taxon>Fungi</taxon>
        <taxon>Dikarya</taxon>
        <taxon>Ascomycota</taxon>
        <taxon>Pezizomycotina</taxon>
        <taxon>Dothideomycetes</taxon>
        <taxon>Pleosporomycetidae</taxon>
        <taxon>Pleosporales</taxon>
        <taxon>Pleosporineae</taxon>
        <taxon>Didymellaceae</taxon>
        <taxon>Ascochyta</taxon>
    </lineage>
</organism>
<proteinExistence type="predicted"/>
<gene>
    <name evidence="2" type="ORF">EKO04_003311</name>
</gene>
<dbReference type="SUPFAM" id="SSF51735">
    <property type="entry name" value="NAD(P)-binding Rossmann-fold domains"/>
    <property type="match status" value="1"/>
</dbReference>
<dbReference type="Pfam" id="PF00106">
    <property type="entry name" value="adh_short"/>
    <property type="match status" value="1"/>
</dbReference>
<accession>A0A8H7J6G5</accession>
<evidence type="ECO:0000256" key="1">
    <source>
        <dbReference type="ARBA" id="ARBA00023002"/>
    </source>
</evidence>
<dbReference type="Proteomes" id="UP000651452">
    <property type="component" value="Unassembled WGS sequence"/>
</dbReference>
<name>A0A8H7J6G5_9PLEO</name>
<dbReference type="OrthoDB" id="542013at2759"/>
<keyword evidence="1" id="KW-0560">Oxidoreductase</keyword>
<dbReference type="Gene3D" id="3.40.50.720">
    <property type="entry name" value="NAD(P)-binding Rossmann-like Domain"/>
    <property type="match status" value="1"/>
</dbReference>
<reference evidence="2" key="2">
    <citation type="submission" date="2020-09" db="EMBL/GenBank/DDBJ databases">
        <title>Reference genome assembly for Australian Ascochyta lentis isolate Al4.</title>
        <authorList>
            <person name="Lee R.C."/>
            <person name="Farfan-Caceres L.M."/>
            <person name="Debler J.W."/>
            <person name="Williams A.H."/>
            <person name="Henares B.M."/>
        </authorList>
    </citation>
    <scope>NUCLEOTIDE SEQUENCE</scope>
    <source>
        <strain evidence="2">Al4</strain>
    </source>
</reference>
<reference evidence="2" key="1">
    <citation type="submission" date="2018-12" db="EMBL/GenBank/DDBJ databases">
        <authorList>
            <person name="Syme R.A."/>
            <person name="Farfan-Caceres L."/>
            <person name="Lichtenzveig J."/>
        </authorList>
    </citation>
    <scope>NUCLEOTIDE SEQUENCE</scope>
    <source>
        <strain evidence="2">Al4</strain>
    </source>
</reference>
<dbReference type="PRINTS" id="PR00081">
    <property type="entry name" value="GDHRDH"/>
</dbReference>
<evidence type="ECO:0000313" key="3">
    <source>
        <dbReference type="Proteomes" id="UP000651452"/>
    </source>
</evidence>
<evidence type="ECO:0000313" key="2">
    <source>
        <dbReference type="EMBL" id="KAF9698734.1"/>
    </source>
</evidence>
<protein>
    <recommendedName>
        <fullName evidence="4">NAD(P)-binding protein</fullName>
    </recommendedName>
</protein>
<comment type="caution">
    <text evidence="2">The sequence shown here is derived from an EMBL/GenBank/DDBJ whole genome shotgun (WGS) entry which is preliminary data.</text>
</comment>
<dbReference type="InterPro" id="IPR036291">
    <property type="entry name" value="NAD(P)-bd_dom_sf"/>
</dbReference>
<dbReference type="EMBL" id="RZGK01000005">
    <property type="protein sequence ID" value="KAF9698734.1"/>
    <property type="molecule type" value="Genomic_DNA"/>
</dbReference>
<keyword evidence="3" id="KW-1185">Reference proteome</keyword>
<sequence>MAPLSEISKMLVGQAFGRTWIPDMDLSGKTIIVTGANTGLGLECVKHLARLHASHLILACRDTQKGQAAIKAVTQETACRDATKLEVWDLDLSSYASVVAFGKRVCATLPRLDALIANAGMEVQTFQIAENIEKHLTVNVVSTFMSAIAVLPALRRTSKDCNVQNTLTFCGSMYHIFGPDGEFDAGLAEDVDMFDELSDPSRTDIVWRYALSKLMVHQCFRELATCLESCASKDGSRVVANMVNPGWCGTELSRAKPSNVGEKICFVLMGWTAEKGSRVYVHALAAGEESHGRYLSECQYKLESQYVRSERGRQIQKKMWRDLVDRIREVLPELAALVS</sequence>
<dbReference type="PANTHER" id="PTHR43157:SF31">
    <property type="entry name" value="PHOSPHATIDYLINOSITOL-GLYCAN BIOSYNTHESIS CLASS F PROTEIN"/>
    <property type="match status" value="1"/>
</dbReference>
<dbReference type="AlphaFoldDB" id="A0A8H7J6G5"/>
<dbReference type="PANTHER" id="PTHR43157">
    <property type="entry name" value="PHOSPHATIDYLINOSITOL-GLYCAN BIOSYNTHESIS CLASS F PROTEIN-RELATED"/>
    <property type="match status" value="1"/>
</dbReference>
<dbReference type="GO" id="GO:0016491">
    <property type="term" value="F:oxidoreductase activity"/>
    <property type="evidence" value="ECO:0007669"/>
    <property type="project" value="UniProtKB-KW"/>
</dbReference>